<dbReference type="AlphaFoldDB" id="A0AAW2FAI3"/>
<keyword evidence="3" id="KW-1185">Reference proteome</keyword>
<evidence type="ECO:0000313" key="2">
    <source>
        <dbReference type="EMBL" id="KAL0112956.1"/>
    </source>
</evidence>
<dbReference type="Proteomes" id="UP001430953">
    <property type="component" value="Unassembled WGS sequence"/>
</dbReference>
<organism evidence="2 3">
    <name type="scientific">Cardiocondyla obscurior</name>
    <dbReference type="NCBI Taxonomy" id="286306"/>
    <lineage>
        <taxon>Eukaryota</taxon>
        <taxon>Metazoa</taxon>
        <taxon>Ecdysozoa</taxon>
        <taxon>Arthropoda</taxon>
        <taxon>Hexapoda</taxon>
        <taxon>Insecta</taxon>
        <taxon>Pterygota</taxon>
        <taxon>Neoptera</taxon>
        <taxon>Endopterygota</taxon>
        <taxon>Hymenoptera</taxon>
        <taxon>Apocrita</taxon>
        <taxon>Aculeata</taxon>
        <taxon>Formicoidea</taxon>
        <taxon>Formicidae</taxon>
        <taxon>Myrmicinae</taxon>
        <taxon>Cardiocondyla</taxon>
    </lineage>
</organism>
<feature type="signal peptide" evidence="1">
    <location>
        <begin position="1"/>
        <end position="17"/>
    </location>
</feature>
<name>A0AAW2FAI3_9HYME</name>
<evidence type="ECO:0008006" key="4">
    <source>
        <dbReference type="Google" id="ProtNLM"/>
    </source>
</evidence>
<gene>
    <name evidence="2" type="ORF">PUN28_012303</name>
</gene>
<keyword evidence="1" id="KW-0732">Signal</keyword>
<feature type="chain" id="PRO_5043912553" description="Ribosomal protein S19" evidence="1">
    <location>
        <begin position="18"/>
        <end position="78"/>
    </location>
</feature>
<dbReference type="EMBL" id="JADYXP020000012">
    <property type="protein sequence ID" value="KAL0112956.1"/>
    <property type="molecule type" value="Genomic_DNA"/>
</dbReference>
<comment type="caution">
    <text evidence="2">The sequence shown here is derived from an EMBL/GenBank/DDBJ whole genome shotgun (WGS) entry which is preliminary data.</text>
</comment>
<reference evidence="2 3" key="1">
    <citation type="submission" date="2023-03" db="EMBL/GenBank/DDBJ databases">
        <title>High recombination rates correlate with genetic variation in Cardiocondyla obscurior ants.</title>
        <authorList>
            <person name="Errbii M."/>
        </authorList>
    </citation>
    <scope>NUCLEOTIDE SEQUENCE [LARGE SCALE GENOMIC DNA]</scope>
    <source>
        <strain evidence="2">Alpha-2009</strain>
        <tissue evidence="2">Whole body</tissue>
    </source>
</reference>
<sequence>MILYFFILFYILPNKHFFLAGSQPRLVKKLLRLGTKESISKSKWSLSSSYSHLVSNKLHRSQFPVSRSRTTRVKTRRK</sequence>
<proteinExistence type="predicted"/>
<accession>A0AAW2FAI3</accession>
<protein>
    <recommendedName>
        <fullName evidence="4">Ribosomal protein S19</fullName>
    </recommendedName>
</protein>
<evidence type="ECO:0000256" key="1">
    <source>
        <dbReference type="SAM" id="SignalP"/>
    </source>
</evidence>
<evidence type="ECO:0000313" key="3">
    <source>
        <dbReference type="Proteomes" id="UP001430953"/>
    </source>
</evidence>